<evidence type="ECO:0000256" key="1">
    <source>
        <dbReference type="ARBA" id="ARBA00004651"/>
    </source>
</evidence>
<evidence type="ECO:0000256" key="8">
    <source>
        <dbReference type="ARBA" id="ARBA00035585"/>
    </source>
</evidence>
<comment type="caution">
    <text evidence="11">The sequence shown here is derived from an EMBL/GenBank/DDBJ whole genome shotgun (WGS) entry which is preliminary data.</text>
</comment>
<organism evidence="11 12">
    <name type="scientific">Candidatus Corynebacterium gallistercoris</name>
    <dbReference type="NCBI Taxonomy" id="2838530"/>
    <lineage>
        <taxon>Bacteria</taxon>
        <taxon>Bacillati</taxon>
        <taxon>Actinomycetota</taxon>
        <taxon>Actinomycetes</taxon>
        <taxon>Mycobacteriales</taxon>
        <taxon>Corynebacteriaceae</taxon>
        <taxon>Corynebacterium</taxon>
    </lineage>
</organism>
<accession>A0A9D1RZ89</accession>
<dbReference type="Proteomes" id="UP000824189">
    <property type="component" value="Unassembled WGS sequence"/>
</dbReference>
<dbReference type="Pfam" id="PF02537">
    <property type="entry name" value="CRCB"/>
    <property type="match status" value="1"/>
</dbReference>
<evidence type="ECO:0000256" key="6">
    <source>
        <dbReference type="ARBA" id="ARBA00023303"/>
    </source>
</evidence>
<feature type="transmembrane region" description="Helical" evidence="10">
    <location>
        <begin position="12"/>
        <end position="28"/>
    </location>
</feature>
<comment type="similarity">
    <text evidence="7 10">Belongs to the fluoride channel Fluc/FEX (TC 1.A.43) family.</text>
</comment>
<name>A0A9D1RZ89_9CORY</name>
<dbReference type="GO" id="GO:0034220">
    <property type="term" value="P:monoatomic ion transmembrane transport"/>
    <property type="evidence" value="ECO:0007669"/>
    <property type="project" value="UniProtKB-KW"/>
</dbReference>
<keyword evidence="6" id="KW-0813">Transport</keyword>
<feature type="transmembrane region" description="Helical" evidence="10">
    <location>
        <begin position="34"/>
        <end position="53"/>
    </location>
</feature>
<keyword evidence="2 10" id="KW-1003">Cell membrane</keyword>
<dbReference type="EMBL" id="DXFZ01000036">
    <property type="protein sequence ID" value="HIW95426.1"/>
    <property type="molecule type" value="Genomic_DNA"/>
</dbReference>
<dbReference type="GO" id="GO:0005886">
    <property type="term" value="C:plasma membrane"/>
    <property type="evidence" value="ECO:0007669"/>
    <property type="project" value="UniProtKB-SubCell"/>
</dbReference>
<keyword evidence="3 10" id="KW-0812">Transmembrane</keyword>
<dbReference type="AlphaFoldDB" id="A0A9D1RZ89"/>
<evidence type="ECO:0000256" key="5">
    <source>
        <dbReference type="ARBA" id="ARBA00023136"/>
    </source>
</evidence>
<comment type="catalytic activity">
    <reaction evidence="8">
        <text>fluoride(in) = fluoride(out)</text>
        <dbReference type="Rhea" id="RHEA:76159"/>
        <dbReference type="ChEBI" id="CHEBI:17051"/>
    </reaction>
    <physiologicalReaction direction="left-to-right" evidence="8">
        <dbReference type="Rhea" id="RHEA:76160"/>
    </physiologicalReaction>
</comment>
<comment type="function">
    <text evidence="9">Fluoride-specific ion channel. Important for reducing fluoride concentration in the cell, thus reducing its toxicity.</text>
</comment>
<evidence type="ECO:0000256" key="4">
    <source>
        <dbReference type="ARBA" id="ARBA00022989"/>
    </source>
</evidence>
<gene>
    <name evidence="11" type="ORF">H9867_02900</name>
</gene>
<comment type="subcellular location">
    <subcellularLocation>
        <location evidence="1">Cell membrane</location>
        <topology evidence="1">Multi-pass membrane protein</topology>
    </subcellularLocation>
</comment>
<protein>
    <recommendedName>
        <fullName evidence="10">Fluoride-specific ion channel</fullName>
    </recommendedName>
</protein>
<keyword evidence="4 10" id="KW-1133">Transmembrane helix</keyword>
<keyword evidence="6" id="KW-0407">Ion channel</keyword>
<feature type="transmembrane region" description="Helical" evidence="10">
    <location>
        <begin position="89"/>
        <end position="110"/>
    </location>
</feature>
<feature type="transmembrane region" description="Helical" evidence="10">
    <location>
        <begin position="65"/>
        <end position="83"/>
    </location>
</feature>
<dbReference type="InterPro" id="IPR003691">
    <property type="entry name" value="FluC"/>
</dbReference>
<keyword evidence="6" id="KW-0406">Ion transport</keyword>
<reference evidence="11" key="2">
    <citation type="submission" date="2021-04" db="EMBL/GenBank/DDBJ databases">
        <authorList>
            <person name="Gilroy R."/>
        </authorList>
    </citation>
    <scope>NUCLEOTIDE SEQUENCE</scope>
    <source>
        <strain evidence="11">4376</strain>
    </source>
</reference>
<evidence type="ECO:0000313" key="12">
    <source>
        <dbReference type="Proteomes" id="UP000824189"/>
    </source>
</evidence>
<proteinExistence type="inferred from homology"/>
<evidence type="ECO:0000256" key="7">
    <source>
        <dbReference type="ARBA" id="ARBA00035120"/>
    </source>
</evidence>
<evidence type="ECO:0000256" key="10">
    <source>
        <dbReference type="RuleBase" id="RU004340"/>
    </source>
</evidence>
<evidence type="ECO:0000256" key="3">
    <source>
        <dbReference type="ARBA" id="ARBA00022692"/>
    </source>
</evidence>
<evidence type="ECO:0000256" key="9">
    <source>
        <dbReference type="ARBA" id="ARBA00049940"/>
    </source>
</evidence>
<evidence type="ECO:0000256" key="2">
    <source>
        <dbReference type="ARBA" id="ARBA00022475"/>
    </source>
</evidence>
<reference evidence="11" key="1">
    <citation type="journal article" date="2021" name="PeerJ">
        <title>Extensive microbial diversity within the chicken gut microbiome revealed by metagenomics and culture.</title>
        <authorList>
            <person name="Gilroy R."/>
            <person name="Ravi A."/>
            <person name="Getino M."/>
            <person name="Pursley I."/>
            <person name="Horton D.L."/>
            <person name="Alikhan N.F."/>
            <person name="Baker D."/>
            <person name="Gharbi K."/>
            <person name="Hall N."/>
            <person name="Watson M."/>
            <person name="Adriaenssens E.M."/>
            <person name="Foster-Nyarko E."/>
            <person name="Jarju S."/>
            <person name="Secka A."/>
            <person name="Antonio M."/>
            <person name="Oren A."/>
            <person name="Chaudhuri R.R."/>
            <person name="La Ragione R."/>
            <person name="Hildebrand F."/>
            <person name="Pallen M.J."/>
        </authorList>
    </citation>
    <scope>NUCLEOTIDE SEQUENCE</scope>
    <source>
        <strain evidence="11">4376</strain>
    </source>
</reference>
<sequence length="138" mass="13399">MTRVRAQCPPVAIVAIGGALGTFARFLAGPDALLLVNTLGAGLLGLLAALVPCSSSFSRRHHGSGFLGAFTSFSALSAAVVEADSVVSGATYMTASLALGLVAAGAGLWLGAKVRPAATADASAEAEAAPGADAGETS</sequence>
<keyword evidence="5 10" id="KW-0472">Membrane</keyword>
<evidence type="ECO:0000313" key="11">
    <source>
        <dbReference type="EMBL" id="HIW95426.1"/>
    </source>
</evidence>